<sequence>MLTRYYTPAGWAQRRTARRGTNYYLGETELLQNVAEEGKLSFLQMETIVFIHGYSV</sequence>
<reference evidence="2" key="1">
    <citation type="submission" date="2017-03" db="EMBL/GenBank/DDBJ databases">
        <title>Phytopthora megakarya and P. palmivora, two closely related causual agents of cacao black pod achieved similar genome size and gene model numbers by different mechanisms.</title>
        <authorList>
            <person name="Ali S."/>
            <person name="Shao J."/>
            <person name="Larry D.J."/>
            <person name="Kronmiller B."/>
            <person name="Shen D."/>
            <person name="Strem M.D."/>
            <person name="Melnick R.L."/>
            <person name="Guiltinan M.J."/>
            <person name="Tyler B.M."/>
            <person name="Meinhardt L.W."/>
            <person name="Bailey B.A."/>
        </authorList>
    </citation>
    <scope>NUCLEOTIDE SEQUENCE [LARGE SCALE GENOMIC DNA]</scope>
    <source>
        <strain evidence="2">zdho120</strain>
    </source>
</reference>
<evidence type="ECO:0000313" key="1">
    <source>
        <dbReference type="EMBL" id="OWZ07696.1"/>
    </source>
</evidence>
<dbReference type="AlphaFoldDB" id="A0A225VQF4"/>
<accession>A0A225VQF4</accession>
<gene>
    <name evidence="1" type="ORF">PHMEG_00019882</name>
</gene>
<dbReference type="OrthoDB" id="144923at2759"/>
<organism evidence="1 2">
    <name type="scientific">Phytophthora megakarya</name>
    <dbReference type="NCBI Taxonomy" id="4795"/>
    <lineage>
        <taxon>Eukaryota</taxon>
        <taxon>Sar</taxon>
        <taxon>Stramenopiles</taxon>
        <taxon>Oomycota</taxon>
        <taxon>Peronosporomycetes</taxon>
        <taxon>Peronosporales</taxon>
        <taxon>Peronosporaceae</taxon>
        <taxon>Phytophthora</taxon>
    </lineage>
</organism>
<proteinExistence type="predicted"/>
<comment type="caution">
    <text evidence="1">The sequence shown here is derived from an EMBL/GenBank/DDBJ whole genome shotgun (WGS) entry which is preliminary data.</text>
</comment>
<dbReference type="EMBL" id="NBNE01003436">
    <property type="protein sequence ID" value="OWZ07696.1"/>
    <property type="molecule type" value="Genomic_DNA"/>
</dbReference>
<evidence type="ECO:0000313" key="2">
    <source>
        <dbReference type="Proteomes" id="UP000198211"/>
    </source>
</evidence>
<dbReference type="Proteomes" id="UP000198211">
    <property type="component" value="Unassembled WGS sequence"/>
</dbReference>
<name>A0A225VQF4_9STRA</name>
<keyword evidence="2" id="KW-1185">Reference proteome</keyword>
<protein>
    <submittedName>
        <fullName evidence="1">Uncharacterized protein</fullName>
    </submittedName>
</protein>